<comment type="similarity">
    <text evidence="2">Belongs to the GSP K family.</text>
</comment>
<keyword evidence="9 10" id="KW-0472">Membrane</keyword>
<proteinExistence type="inferred from homology"/>
<sequence>MDGRSARALRMAARRRTQGGVALFMVTSAIVVLTIMLAEFQEETSSEVAAATAARDAVEAEFHARSAINLSRLLIASEPTIRNAILPLFMMLKRKPPQLPVWEFTDRFLGAFNGKEESVDFSSTFKTPDGEGKNLGLEKGHFEISVVDEDSKINVNLGAANEIAHIRLARQLMGTMVGAQYNPLFEARDPSGSIHDRLTICQAMIDWADNDENGYSCDVSATGGANSGTEDAFYASLLKPYKRKNAPFDSLEELHMVRGVSQDFWATFVDPEPLDPRKRVMTVWGQGAVNINTANAATLLALVCSGAPTAEICTDAAQTQMFLMGITMARGVSMGVPIFGGPNDFVQMMTGKGQIGPLFAALGVKPVKFQSETEFAKTITTESKMFSIYAVGVKKGYRRETRVKVHTVVDFRAAPALGAATSGVPGTVPTSGTSPTTAPSVKVAALRVAYRKTTLEKLVSVALPALAPLGADGAVEGPRDVQEAQKIALIAAVSEASGGKLGKADGLAVAVPGTKVATRRMKLPLSVQKQIAEVLPFELESQVPFDLDECVWDYRILQAGRLPGDGPDELAMLVAVAPRALIAARIAAVRDATTQEPERVSHRLRNERPAAERVPARARTPYLSCRVPRPGGSAPARMFLAGGGVFVAGAESFLARELEIPVAPLPELVLDVAPTVTAEQRAQFPLLATYKERDALEAALGTVSKDVLGEETTSPDRVTELLGKQTGAGDTDPLPHIDGFDVLVRFAEVVPSSVKHDIESVDLAKGHVRLSGMVPTVSDAQAIAKNLADAEPCFQNVKVTGTNQVVGQDRQNGDRGTCRYRLVARWASASTSDVGVVTSSDESGDSCLVGPGSSVSREDRRVSLQEGCDGVPLCEQGSGTWELFGAFGEGEEARSHRFAATSRCTSRGLYTERSTVVHVKKTSLLPIARFTEAIEASGHPVTINRLLLRKRAGENDSYDLELGISAYDRKEPEVVGAVFGFVVLTLVFFLITFPYEKLKDRIVGQFNAGQKNTSARQELQIDELSGWRLSGVRASGVRLLAANASSGKGPGVIAIDEARARLQLLPLLIFNKDISFELDTMGGTVEGKFGDHGSERIVELTFDGVDAGALDPLKQAVCGVPLKGNVFGTISFRFPQGKASKGNGTVALEIRNMASGDGKTKPDCNAFIPALPKLTIGTLTVEGEAKDGKLFIKKLSASGQDLTLDGGGSIVMKELANDSLVDLSLTLKVSDAWVQKDSLTKGLLDPKIGAVWLDPKVKKAKNPDGSLAFRAAGPLGKLNFNPAGGTPPAKTE</sequence>
<comment type="caution">
    <text evidence="12">The sequence shown here is derived from an EMBL/GenBank/DDBJ whole genome shotgun (WGS) entry which is preliminary data.</text>
</comment>
<dbReference type="InterPro" id="IPR043129">
    <property type="entry name" value="ATPase_NBD"/>
</dbReference>
<dbReference type="Pfam" id="PF11104">
    <property type="entry name" value="PilM_2"/>
    <property type="match status" value="1"/>
</dbReference>
<dbReference type="Pfam" id="PF21687">
    <property type="entry name" value="T2SSK_1st"/>
    <property type="match status" value="1"/>
</dbReference>
<comment type="subcellular location">
    <subcellularLocation>
        <location evidence="1">Cell inner membrane</location>
    </subcellularLocation>
</comment>
<dbReference type="InterPro" id="IPR030925">
    <property type="entry name" value="T2SS_GspN_Lepto"/>
</dbReference>
<dbReference type="InterPro" id="IPR005628">
    <property type="entry name" value="GspK"/>
</dbReference>
<evidence type="ECO:0000259" key="11">
    <source>
        <dbReference type="Pfam" id="PF21687"/>
    </source>
</evidence>
<dbReference type="EMBL" id="JAOYFB010000041">
    <property type="protein sequence ID" value="KAK4045010.1"/>
    <property type="molecule type" value="Genomic_DNA"/>
</dbReference>
<evidence type="ECO:0000313" key="13">
    <source>
        <dbReference type="Proteomes" id="UP001234178"/>
    </source>
</evidence>
<dbReference type="Gene3D" id="3.30.420.380">
    <property type="match status" value="1"/>
</dbReference>
<evidence type="ECO:0000256" key="3">
    <source>
        <dbReference type="ARBA" id="ARBA00022448"/>
    </source>
</evidence>
<evidence type="ECO:0000256" key="1">
    <source>
        <dbReference type="ARBA" id="ARBA00004533"/>
    </source>
</evidence>
<keyword evidence="4" id="KW-1003">Cell membrane</keyword>
<dbReference type="InterPro" id="IPR038072">
    <property type="entry name" value="GspK_central_sf"/>
</dbReference>
<keyword evidence="7" id="KW-0653">Protein transport</keyword>
<dbReference type="Gene3D" id="1.10.40.60">
    <property type="entry name" value="EpsJ-like"/>
    <property type="match status" value="1"/>
</dbReference>
<evidence type="ECO:0000256" key="9">
    <source>
        <dbReference type="ARBA" id="ARBA00023136"/>
    </source>
</evidence>
<dbReference type="InterPro" id="IPR049031">
    <property type="entry name" value="T2SSK_SAM-like_1st"/>
</dbReference>
<keyword evidence="6 10" id="KW-0812">Transmembrane</keyword>
<dbReference type="PANTHER" id="PTHR38831:SF2">
    <property type="entry name" value="TYPE II SECRETION SYSTEM PROTEIN K"/>
    <property type="match status" value="1"/>
</dbReference>
<keyword evidence="8 10" id="KW-1133">Transmembrane helix</keyword>
<gene>
    <name evidence="12" type="ORF">OUZ56_032417</name>
</gene>
<keyword evidence="3" id="KW-0813">Transport</keyword>
<evidence type="ECO:0000256" key="7">
    <source>
        <dbReference type="ARBA" id="ARBA00022927"/>
    </source>
</evidence>
<keyword evidence="5" id="KW-0997">Cell inner membrane</keyword>
<dbReference type="SUPFAM" id="SSF158544">
    <property type="entry name" value="GspK insert domain-like"/>
    <property type="match status" value="1"/>
</dbReference>
<evidence type="ECO:0000256" key="5">
    <source>
        <dbReference type="ARBA" id="ARBA00022519"/>
    </source>
</evidence>
<dbReference type="NCBIfam" id="TIGR04411">
    <property type="entry name" value="T2SS_GspN_Lepto"/>
    <property type="match status" value="1"/>
</dbReference>
<protein>
    <recommendedName>
        <fullName evidence="11">T2SS protein K first SAM-like domain-containing protein</fullName>
    </recommendedName>
</protein>
<dbReference type="InterPro" id="IPR005883">
    <property type="entry name" value="PilM"/>
</dbReference>
<evidence type="ECO:0000256" key="6">
    <source>
        <dbReference type="ARBA" id="ARBA00022692"/>
    </source>
</evidence>
<evidence type="ECO:0000256" key="10">
    <source>
        <dbReference type="SAM" id="Phobius"/>
    </source>
</evidence>
<feature type="transmembrane region" description="Helical" evidence="10">
    <location>
        <begin position="974"/>
        <end position="993"/>
    </location>
</feature>
<evidence type="ECO:0000256" key="2">
    <source>
        <dbReference type="ARBA" id="ARBA00007246"/>
    </source>
</evidence>
<dbReference type="SUPFAM" id="SSF53067">
    <property type="entry name" value="Actin-like ATPase domain"/>
    <property type="match status" value="1"/>
</dbReference>
<evidence type="ECO:0000256" key="4">
    <source>
        <dbReference type="ARBA" id="ARBA00022475"/>
    </source>
</evidence>
<organism evidence="12 13">
    <name type="scientific">Daphnia magna</name>
    <dbReference type="NCBI Taxonomy" id="35525"/>
    <lineage>
        <taxon>Eukaryota</taxon>
        <taxon>Metazoa</taxon>
        <taxon>Ecdysozoa</taxon>
        <taxon>Arthropoda</taxon>
        <taxon>Crustacea</taxon>
        <taxon>Branchiopoda</taxon>
        <taxon>Diplostraca</taxon>
        <taxon>Cladocera</taxon>
        <taxon>Anomopoda</taxon>
        <taxon>Daphniidae</taxon>
        <taxon>Daphnia</taxon>
    </lineage>
</organism>
<accession>A0ABR0B8U9</accession>
<evidence type="ECO:0000313" key="12">
    <source>
        <dbReference type="EMBL" id="KAK4045010.1"/>
    </source>
</evidence>
<feature type="transmembrane region" description="Helical" evidence="10">
    <location>
        <begin position="21"/>
        <end position="38"/>
    </location>
</feature>
<reference evidence="12 13" key="1">
    <citation type="journal article" date="2023" name="Nucleic Acids Res.">
        <title>The hologenome of Daphnia magna reveals possible DNA methylation and microbiome-mediated evolution of the host genome.</title>
        <authorList>
            <person name="Chaturvedi A."/>
            <person name="Li X."/>
            <person name="Dhandapani V."/>
            <person name="Marshall H."/>
            <person name="Kissane S."/>
            <person name="Cuenca-Cambronero M."/>
            <person name="Asole G."/>
            <person name="Calvet F."/>
            <person name="Ruiz-Romero M."/>
            <person name="Marangio P."/>
            <person name="Guigo R."/>
            <person name="Rago D."/>
            <person name="Mirbahai L."/>
            <person name="Eastwood N."/>
            <person name="Colbourne J.K."/>
            <person name="Zhou J."/>
            <person name="Mallon E."/>
            <person name="Orsini L."/>
        </authorList>
    </citation>
    <scope>NUCLEOTIDE SEQUENCE [LARGE SCALE GENOMIC DNA]</scope>
    <source>
        <strain evidence="12">LRV0_1</strain>
    </source>
</reference>
<keyword evidence="13" id="KW-1185">Reference proteome</keyword>
<feature type="domain" description="T2SS protein K first SAM-like" evidence="11">
    <location>
        <begin position="199"/>
        <end position="266"/>
    </location>
</feature>
<dbReference type="Proteomes" id="UP001234178">
    <property type="component" value="Unassembled WGS sequence"/>
</dbReference>
<name>A0ABR0B8U9_9CRUS</name>
<evidence type="ECO:0000256" key="8">
    <source>
        <dbReference type="ARBA" id="ARBA00022989"/>
    </source>
</evidence>
<dbReference type="PANTHER" id="PTHR38831">
    <property type="entry name" value="TYPE II SECRETION SYSTEM PROTEIN K"/>
    <property type="match status" value="1"/>
</dbReference>